<evidence type="ECO:0000256" key="9">
    <source>
        <dbReference type="ARBA" id="ARBA00023136"/>
    </source>
</evidence>
<dbReference type="Proteomes" id="UP000262825">
    <property type="component" value="Unassembled WGS sequence"/>
</dbReference>
<feature type="repeat" description="Solcar" evidence="10">
    <location>
        <begin position="12"/>
        <end position="101"/>
    </location>
</feature>
<keyword evidence="9 10" id="KW-0472">Membrane</keyword>
<reference evidence="13" key="1">
    <citation type="submission" date="2018-06" db="EMBL/GenBank/DDBJ databases">
        <authorList>
            <person name="Guldener U."/>
        </authorList>
    </citation>
    <scope>NUCLEOTIDE SEQUENCE [LARGE SCALE GENOMIC DNA]</scope>
    <source>
        <strain evidence="13">UTAD17</strain>
    </source>
</reference>
<evidence type="ECO:0000256" key="5">
    <source>
        <dbReference type="ARBA" id="ARBA00022737"/>
    </source>
</evidence>
<evidence type="ECO:0000313" key="12">
    <source>
        <dbReference type="EMBL" id="SSD59571.1"/>
    </source>
</evidence>
<evidence type="ECO:0000256" key="1">
    <source>
        <dbReference type="ARBA" id="ARBA00004448"/>
    </source>
</evidence>
<evidence type="ECO:0000256" key="11">
    <source>
        <dbReference type="RuleBase" id="RU000488"/>
    </source>
</evidence>
<comment type="subcellular location">
    <subcellularLocation>
        <location evidence="1">Mitochondrion inner membrane</location>
        <topology evidence="1">Multi-pass membrane protein</topology>
    </subcellularLocation>
</comment>
<gene>
    <name evidence="12" type="ORF">SCODWIG_01332</name>
</gene>
<keyword evidence="4 10" id="KW-0812">Transmembrane</keyword>
<dbReference type="InterPro" id="IPR044712">
    <property type="entry name" value="SLC25A32-like"/>
</dbReference>
<dbReference type="InterPro" id="IPR023395">
    <property type="entry name" value="MCP_dom_sf"/>
</dbReference>
<accession>A0A376B4K3</accession>
<evidence type="ECO:0000256" key="7">
    <source>
        <dbReference type="ARBA" id="ARBA00022989"/>
    </source>
</evidence>
<dbReference type="SUPFAM" id="SSF103506">
    <property type="entry name" value="Mitochondrial carrier"/>
    <property type="match status" value="1"/>
</dbReference>
<evidence type="ECO:0000256" key="6">
    <source>
        <dbReference type="ARBA" id="ARBA00022792"/>
    </source>
</evidence>
<dbReference type="PRINTS" id="PR00926">
    <property type="entry name" value="MITOCARRIER"/>
</dbReference>
<evidence type="ECO:0000256" key="10">
    <source>
        <dbReference type="PROSITE-ProRule" id="PRU00282"/>
    </source>
</evidence>
<keyword evidence="5" id="KW-0677">Repeat</keyword>
<keyword evidence="7" id="KW-1133">Transmembrane helix</keyword>
<keyword evidence="13" id="KW-1185">Reference proteome</keyword>
<keyword evidence="3 11" id="KW-0813">Transport</keyword>
<dbReference type="VEuPathDB" id="FungiDB:SCODWIG_01332"/>
<name>A0A376B4K3_9ASCO</name>
<dbReference type="AlphaFoldDB" id="A0A376B4K3"/>
<dbReference type="PROSITE" id="PS50920">
    <property type="entry name" value="SOLCAR"/>
    <property type="match status" value="3"/>
</dbReference>
<feature type="repeat" description="Solcar" evidence="10">
    <location>
        <begin position="124"/>
        <end position="211"/>
    </location>
</feature>
<evidence type="ECO:0000256" key="2">
    <source>
        <dbReference type="ARBA" id="ARBA00006375"/>
    </source>
</evidence>
<dbReference type="InterPro" id="IPR018108">
    <property type="entry name" value="MCP_transmembrane"/>
</dbReference>
<dbReference type="Pfam" id="PF00153">
    <property type="entry name" value="Mito_carr"/>
    <property type="match status" value="3"/>
</dbReference>
<protein>
    <submittedName>
        <fullName evidence="12">Related to Mitochondrial FAD carrier protein FLX1</fullName>
    </submittedName>
</protein>
<evidence type="ECO:0000256" key="8">
    <source>
        <dbReference type="ARBA" id="ARBA00023128"/>
    </source>
</evidence>
<dbReference type="Gene3D" id="1.50.40.10">
    <property type="entry name" value="Mitochondrial carrier domain"/>
    <property type="match status" value="1"/>
</dbReference>
<dbReference type="OrthoDB" id="428293at2759"/>
<proteinExistence type="inferred from homology"/>
<evidence type="ECO:0000313" key="13">
    <source>
        <dbReference type="Proteomes" id="UP000262825"/>
    </source>
</evidence>
<evidence type="ECO:0000256" key="3">
    <source>
        <dbReference type="ARBA" id="ARBA00022448"/>
    </source>
</evidence>
<sequence length="318" mass="35878">MEPSSINYISLSPVQKEIVSGLFAGTLTILITHPLDLVKLRLQISQEHKVSYSEIIKSTIISPPNKTNVIREAYRGLTINLLGNGISWGLYFGLYRYFKDSLHNVYNDPSNSDNHTTFHKDKNLSASMYLTAAWLSGLTTSILTNPIWVIKTRIMATNVNGINSYKSILSGCRLIYQNEGWKGFTKGLIPALFGVSQGAIYFSVYDSLKFRIFHDSGDLVEKKLHFWQYLFITSTSKMISVSIAYPFQLLKSNLQNFVDTRANNNDTNNSSKLLSLIKKIYHNNGIIGFYKGLGANLLRAIPSTCITFYVYESSKHIL</sequence>
<dbReference type="GO" id="GO:0005743">
    <property type="term" value="C:mitochondrial inner membrane"/>
    <property type="evidence" value="ECO:0007669"/>
    <property type="project" value="UniProtKB-SubCell"/>
</dbReference>
<keyword evidence="8" id="KW-0496">Mitochondrion</keyword>
<organism evidence="12 13">
    <name type="scientific">Saccharomycodes ludwigii</name>
    <dbReference type="NCBI Taxonomy" id="36035"/>
    <lineage>
        <taxon>Eukaryota</taxon>
        <taxon>Fungi</taxon>
        <taxon>Dikarya</taxon>
        <taxon>Ascomycota</taxon>
        <taxon>Saccharomycotina</taxon>
        <taxon>Saccharomycetes</taxon>
        <taxon>Saccharomycodales</taxon>
        <taxon>Saccharomycodaceae</taxon>
        <taxon>Saccharomycodes</taxon>
    </lineage>
</organism>
<keyword evidence="6" id="KW-0999">Mitochondrion inner membrane</keyword>
<dbReference type="InterPro" id="IPR002067">
    <property type="entry name" value="MCP"/>
</dbReference>
<dbReference type="EMBL" id="UFAJ01000164">
    <property type="protein sequence ID" value="SSD59571.1"/>
    <property type="molecule type" value="Genomic_DNA"/>
</dbReference>
<comment type="similarity">
    <text evidence="2 11">Belongs to the mitochondrial carrier (TC 2.A.29) family.</text>
</comment>
<feature type="repeat" description="Solcar" evidence="10">
    <location>
        <begin position="224"/>
        <end position="317"/>
    </location>
</feature>
<dbReference type="GO" id="GO:0015215">
    <property type="term" value="F:nucleotide transmembrane transporter activity"/>
    <property type="evidence" value="ECO:0007669"/>
    <property type="project" value="UniProtKB-ARBA"/>
</dbReference>
<dbReference type="PANTHER" id="PTHR45683">
    <property type="entry name" value="MITOCHONDRIAL NICOTINAMIDE ADENINE DINUCLEOTIDE TRANSPORTER 1-RELATED-RELATED"/>
    <property type="match status" value="1"/>
</dbReference>
<evidence type="ECO:0000256" key="4">
    <source>
        <dbReference type="ARBA" id="ARBA00022692"/>
    </source>
</evidence>